<dbReference type="AlphaFoldDB" id="A0A2M9R4C4"/>
<keyword evidence="2" id="KW-1185">Reference proteome</keyword>
<reference evidence="1 2" key="1">
    <citation type="submission" date="2017-06" db="EMBL/GenBank/DDBJ databases">
        <title>Description of Avrilella dinanensis gen. nov. sp. nov.</title>
        <authorList>
            <person name="Leyer C."/>
            <person name="Sassi M."/>
            <person name="Minet J."/>
            <person name="Kayal S."/>
            <person name="Cattoir V."/>
        </authorList>
    </citation>
    <scope>NUCLEOTIDE SEQUENCE [LARGE SCALE GENOMIC DNA]</scope>
    <source>
        <strain evidence="1 2">UR159</strain>
    </source>
</reference>
<gene>
    <name evidence="1" type="ORF">CDL10_03035</name>
</gene>
<evidence type="ECO:0000313" key="2">
    <source>
        <dbReference type="Proteomes" id="UP000231960"/>
    </source>
</evidence>
<evidence type="ECO:0000313" key="1">
    <source>
        <dbReference type="EMBL" id="PJR03605.1"/>
    </source>
</evidence>
<sequence length="666" mass="71352">MVLTVAGTTVATAQVVEQKVGDNNLIMNQNAVLEIESTNRGLLLPRLELTATDNFAPLTAHVEGMTIYNTATAGTGATAVTPGYYYNDGTKWVRVATGADAKTEPWFVQNTSNEATANTDDIYQQGRVAVGFTDEDAVSDKQFEVKGDVKTEFVDTDDYIYGFQTAMSGLDPSTKENLMYVTDNEDLSAANHFSFLGVNKNNATFITMDKTGAQDKAAIITAANIPSGSGGVVGLASETSDGKYVNVGGLTWTDDVDGAIQTRQTVEGDNVQMNLHVRPKTGIIFNHSGVTGYGSYTFPKNTPTEGQVLVGGATTGTAFVGRHLEWKDLSELVTVTEPWKIQNTSNEATDNTDDIYQQGKVAVGFTDADAVSEKQLEVKGDFKTQIENGGEYVGMETNINGFNGALMYVSNNDDILSATEYDALSVSSFGGSILSSVSGQYASTISTAADDTNEADFSLIASRNGVNYSSIAGSSSNLMFETRDAGNENTVMDIGTTGVRFRYRDNSTVGNNVGDYIFPRDNGQPGQVLITNGVNPAAETAQLSWADVSDLVKAAMPKFFYMPSVEIPTHNTSTGILLTGTQTIDLYASYTEQFGFTGGVGQARSNNASTIPTIPADELDYFITYFDTDVFQNVAVSTEGVLTYSVKSDAVVTPKTFMNIVFKVRD</sequence>
<name>A0A2M9R4C4_9FLAO</name>
<organism evidence="1 2">
    <name type="scientific">Avrilella dinanensis</name>
    <dbReference type="NCBI Taxonomy" id="2008672"/>
    <lineage>
        <taxon>Bacteria</taxon>
        <taxon>Pseudomonadati</taxon>
        <taxon>Bacteroidota</taxon>
        <taxon>Flavobacteriia</taxon>
        <taxon>Flavobacteriales</taxon>
        <taxon>Flavobacteriaceae</taxon>
        <taxon>Avrilella</taxon>
    </lineage>
</organism>
<proteinExistence type="predicted"/>
<protein>
    <submittedName>
        <fullName evidence="1">Uncharacterized protein</fullName>
    </submittedName>
</protein>
<dbReference type="Proteomes" id="UP000231960">
    <property type="component" value="Unassembled WGS sequence"/>
</dbReference>
<dbReference type="EMBL" id="NIPO01000001">
    <property type="protein sequence ID" value="PJR03605.1"/>
    <property type="molecule type" value="Genomic_DNA"/>
</dbReference>
<comment type="caution">
    <text evidence="1">The sequence shown here is derived from an EMBL/GenBank/DDBJ whole genome shotgun (WGS) entry which is preliminary data.</text>
</comment>
<accession>A0A2M9R4C4</accession>